<name>A0A841IZK4_9SPHN</name>
<gene>
    <name evidence="1" type="ORF">FHS92_001822</name>
</gene>
<comment type="caution">
    <text evidence="1">The sequence shown here is derived from an EMBL/GenBank/DDBJ whole genome shotgun (WGS) entry which is preliminary data.</text>
</comment>
<dbReference type="RefSeq" id="WP_246351883.1">
    <property type="nucleotide sequence ID" value="NZ_JACIJP010000002.1"/>
</dbReference>
<evidence type="ECO:0000313" key="1">
    <source>
        <dbReference type="EMBL" id="MBB6124093.1"/>
    </source>
</evidence>
<evidence type="ECO:0008006" key="3">
    <source>
        <dbReference type="Google" id="ProtNLM"/>
    </source>
</evidence>
<organism evidence="1 2">
    <name type="scientific">Sphingobium subterraneum</name>
    <dbReference type="NCBI Taxonomy" id="627688"/>
    <lineage>
        <taxon>Bacteria</taxon>
        <taxon>Pseudomonadati</taxon>
        <taxon>Pseudomonadota</taxon>
        <taxon>Alphaproteobacteria</taxon>
        <taxon>Sphingomonadales</taxon>
        <taxon>Sphingomonadaceae</taxon>
        <taxon>Sphingobium</taxon>
    </lineage>
</organism>
<dbReference type="EMBL" id="JACIJP010000002">
    <property type="protein sequence ID" value="MBB6124093.1"/>
    <property type="molecule type" value="Genomic_DNA"/>
</dbReference>
<protein>
    <recommendedName>
        <fullName evidence="3">DUF1491 family protein</fullName>
    </recommendedName>
</protein>
<keyword evidence="2" id="KW-1185">Reference proteome</keyword>
<evidence type="ECO:0000313" key="2">
    <source>
        <dbReference type="Proteomes" id="UP000552700"/>
    </source>
</evidence>
<accession>A0A841IZK4</accession>
<sequence length="111" mass="12229">MTDRLASHMLVSQLIRRVQAAGGFATVLRKGDPISGMILIQALEKGEETGLFERIGGLDNKAELVPAGKAHWGNKDEMAQYIARRVRSDPDIWIVELDIPEAERFAGETLA</sequence>
<reference evidence="1 2" key="1">
    <citation type="submission" date="2020-08" db="EMBL/GenBank/DDBJ databases">
        <title>Genomic Encyclopedia of Type Strains, Phase IV (KMG-IV): sequencing the most valuable type-strain genomes for metagenomic binning, comparative biology and taxonomic classification.</title>
        <authorList>
            <person name="Goeker M."/>
        </authorList>
    </citation>
    <scope>NUCLEOTIDE SEQUENCE [LARGE SCALE GENOMIC DNA]</scope>
    <source>
        <strain evidence="1 2">DSM 102255</strain>
    </source>
</reference>
<proteinExistence type="predicted"/>
<dbReference type="Proteomes" id="UP000552700">
    <property type="component" value="Unassembled WGS sequence"/>
</dbReference>
<dbReference type="Gene3D" id="3.40.1530.20">
    <property type="entry name" value="Protein of unknown function (DUF1491)"/>
    <property type="match status" value="1"/>
</dbReference>
<dbReference type="InterPro" id="IPR009964">
    <property type="entry name" value="DUF1491"/>
</dbReference>
<dbReference type="AlphaFoldDB" id="A0A841IZK4"/>
<dbReference type="Pfam" id="PF07372">
    <property type="entry name" value="DUF1491"/>
    <property type="match status" value="1"/>
</dbReference>